<keyword evidence="7" id="KW-1185">Reference proteome</keyword>
<name>A0A250IE80_9BACT</name>
<evidence type="ECO:0000256" key="4">
    <source>
        <dbReference type="ARBA" id="ARBA00023136"/>
    </source>
</evidence>
<dbReference type="PANTHER" id="PTHR42038">
    <property type="match status" value="1"/>
</dbReference>
<feature type="transmembrane region" description="Helical" evidence="5">
    <location>
        <begin position="113"/>
        <end position="132"/>
    </location>
</feature>
<dbReference type="GO" id="GO:0016829">
    <property type="term" value="F:lyase activity"/>
    <property type="evidence" value="ECO:0007669"/>
    <property type="project" value="InterPro"/>
</dbReference>
<dbReference type="AlphaFoldDB" id="A0A250IE80"/>
<dbReference type="GO" id="GO:0016020">
    <property type="term" value="C:membrane"/>
    <property type="evidence" value="ECO:0007669"/>
    <property type="project" value="UniProtKB-SubCell"/>
</dbReference>
<feature type="transmembrane region" description="Helical" evidence="5">
    <location>
        <begin position="20"/>
        <end position="40"/>
    </location>
</feature>
<proteinExistence type="predicted"/>
<evidence type="ECO:0000256" key="3">
    <source>
        <dbReference type="ARBA" id="ARBA00022989"/>
    </source>
</evidence>
<dbReference type="EMBL" id="CP022163">
    <property type="protein sequence ID" value="ATB30075.1"/>
    <property type="molecule type" value="Genomic_DNA"/>
</dbReference>
<evidence type="ECO:0000313" key="6">
    <source>
        <dbReference type="EMBL" id="ATB30075.1"/>
    </source>
</evidence>
<keyword evidence="3 5" id="KW-1133">Transmembrane helix</keyword>
<dbReference type="Proteomes" id="UP000217289">
    <property type="component" value="Chromosome"/>
</dbReference>
<feature type="transmembrane region" description="Helical" evidence="5">
    <location>
        <begin position="138"/>
        <end position="160"/>
    </location>
</feature>
<keyword evidence="4 5" id="KW-0472">Membrane</keyword>
<protein>
    <submittedName>
        <fullName evidence="6">Uncharacterized protein</fullName>
    </submittedName>
</protein>
<dbReference type="Pfam" id="PF25129">
    <property type="entry name" value="Pyr4-TMTC"/>
    <property type="match status" value="1"/>
</dbReference>
<sequence length="234" mass="26394">MHPTLVLHQSLPGGPLDPLAWFNIIGEVGCVLWIMAYGFIIRQCFRDKSYGLPLVAICMNLAWEFLAAWVLPNPVALWLFFDRVWFFVDLVIVYQLLRYGPALQPIPELRRHFHAIVLGTVLLSVFGLYAFHVQYHDLLGLMGAFMVNLVMSVTFLFFYFSRRQQGGRGLSVPAAWCKMLGTLGTSIECHWVIGQTQSWLGGLHFLTFLSLSILLFDALYVGLVTKQAPALATA</sequence>
<gene>
    <name evidence="6" type="ORF">MEBOL_003530</name>
</gene>
<feature type="transmembrane region" description="Helical" evidence="5">
    <location>
        <begin position="199"/>
        <end position="221"/>
    </location>
</feature>
<accession>A0A250IE80</accession>
<dbReference type="InterPro" id="IPR039020">
    <property type="entry name" value="PaxB-like"/>
</dbReference>
<dbReference type="OrthoDB" id="5503991at2"/>
<organism evidence="6 7">
    <name type="scientific">Melittangium boletus DSM 14713</name>
    <dbReference type="NCBI Taxonomy" id="1294270"/>
    <lineage>
        <taxon>Bacteria</taxon>
        <taxon>Pseudomonadati</taxon>
        <taxon>Myxococcota</taxon>
        <taxon>Myxococcia</taxon>
        <taxon>Myxococcales</taxon>
        <taxon>Cystobacterineae</taxon>
        <taxon>Archangiaceae</taxon>
        <taxon>Melittangium</taxon>
    </lineage>
</organism>
<evidence type="ECO:0000256" key="1">
    <source>
        <dbReference type="ARBA" id="ARBA00004141"/>
    </source>
</evidence>
<feature type="transmembrane region" description="Helical" evidence="5">
    <location>
        <begin position="77"/>
        <end position="97"/>
    </location>
</feature>
<dbReference type="RefSeq" id="WP_095978564.1">
    <property type="nucleotide sequence ID" value="NZ_CP022163.1"/>
</dbReference>
<reference evidence="6 7" key="1">
    <citation type="submission" date="2017-06" db="EMBL/GenBank/DDBJ databases">
        <authorList>
            <person name="Kim H.J."/>
            <person name="Triplett B.A."/>
        </authorList>
    </citation>
    <scope>NUCLEOTIDE SEQUENCE [LARGE SCALE GENOMIC DNA]</scope>
    <source>
        <strain evidence="6 7">DSM 14713</strain>
    </source>
</reference>
<evidence type="ECO:0000313" key="7">
    <source>
        <dbReference type="Proteomes" id="UP000217289"/>
    </source>
</evidence>
<dbReference type="KEGG" id="mbd:MEBOL_003530"/>
<evidence type="ECO:0000256" key="2">
    <source>
        <dbReference type="ARBA" id="ARBA00022692"/>
    </source>
</evidence>
<keyword evidence="2 5" id="KW-0812">Transmembrane</keyword>
<feature type="transmembrane region" description="Helical" evidence="5">
    <location>
        <begin position="52"/>
        <end position="71"/>
    </location>
</feature>
<dbReference type="PANTHER" id="PTHR42038:SF2">
    <property type="entry name" value="TERPENE CYCLASE AUSL"/>
    <property type="match status" value="1"/>
</dbReference>
<comment type="subcellular location">
    <subcellularLocation>
        <location evidence="1">Membrane</location>
        <topology evidence="1">Multi-pass membrane protein</topology>
    </subcellularLocation>
</comment>
<evidence type="ECO:0000256" key="5">
    <source>
        <dbReference type="SAM" id="Phobius"/>
    </source>
</evidence>